<keyword evidence="4" id="KW-1185">Reference proteome</keyword>
<dbReference type="Proteomes" id="UP000324632">
    <property type="component" value="Chromosome 8"/>
</dbReference>
<sequence>MLAIAVITFSLIWYLKGHNPGTLTSERKEKRVQGCLLVQKQGVHVSSCRHCEEKTLGKAPPSPGEEKTLGKAPPSPGKVRQCRAHHSLALATSNISPPGLPRAEQRPVSEFVPYLVLCQMVQGWSPGTSQSAGLYGATDVFMVPD</sequence>
<feature type="signal peptide" evidence="2">
    <location>
        <begin position="1"/>
        <end position="17"/>
    </location>
</feature>
<feature type="chain" id="PRO_5022981171" evidence="2">
    <location>
        <begin position="18"/>
        <end position="145"/>
    </location>
</feature>
<name>A0A5A9PBX4_9TELE</name>
<proteinExistence type="predicted"/>
<gene>
    <name evidence="3" type="ORF">E1301_Tti001259</name>
</gene>
<evidence type="ECO:0000313" key="4">
    <source>
        <dbReference type="Proteomes" id="UP000324632"/>
    </source>
</evidence>
<organism evidence="3 4">
    <name type="scientific">Triplophysa tibetana</name>
    <dbReference type="NCBI Taxonomy" id="1572043"/>
    <lineage>
        <taxon>Eukaryota</taxon>
        <taxon>Metazoa</taxon>
        <taxon>Chordata</taxon>
        <taxon>Craniata</taxon>
        <taxon>Vertebrata</taxon>
        <taxon>Euteleostomi</taxon>
        <taxon>Actinopterygii</taxon>
        <taxon>Neopterygii</taxon>
        <taxon>Teleostei</taxon>
        <taxon>Ostariophysi</taxon>
        <taxon>Cypriniformes</taxon>
        <taxon>Nemacheilidae</taxon>
        <taxon>Triplophysa</taxon>
    </lineage>
</organism>
<comment type="caution">
    <text evidence="3">The sequence shown here is derived from an EMBL/GenBank/DDBJ whole genome shotgun (WGS) entry which is preliminary data.</text>
</comment>
<accession>A0A5A9PBX4</accession>
<evidence type="ECO:0000256" key="1">
    <source>
        <dbReference type="SAM" id="MobiDB-lite"/>
    </source>
</evidence>
<feature type="region of interest" description="Disordered" evidence="1">
    <location>
        <begin position="53"/>
        <end position="79"/>
    </location>
</feature>
<evidence type="ECO:0000313" key="3">
    <source>
        <dbReference type="EMBL" id="KAA0718147.1"/>
    </source>
</evidence>
<protein>
    <submittedName>
        <fullName evidence="3">Uncharacterized protein</fullName>
    </submittedName>
</protein>
<dbReference type="AlphaFoldDB" id="A0A5A9PBX4"/>
<reference evidence="3 4" key="1">
    <citation type="journal article" date="2019" name="Mol. Ecol. Resour.">
        <title>Chromosome-level genome assembly of Triplophysa tibetana, a fish adapted to the harsh high-altitude environment of the Tibetan Plateau.</title>
        <authorList>
            <person name="Yang X."/>
            <person name="Liu H."/>
            <person name="Ma Z."/>
            <person name="Zou Y."/>
            <person name="Zou M."/>
            <person name="Mao Y."/>
            <person name="Li X."/>
            <person name="Wang H."/>
            <person name="Chen T."/>
            <person name="Wang W."/>
            <person name="Yang R."/>
        </authorList>
    </citation>
    <scope>NUCLEOTIDE SEQUENCE [LARGE SCALE GENOMIC DNA]</scope>
    <source>
        <strain evidence="3">TTIB1903HZAU</strain>
        <tissue evidence="3">Muscle</tissue>
    </source>
</reference>
<dbReference type="EMBL" id="SOYY01000008">
    <property type="protein sequence ID" value="KAA0718147.1"/>
    <property type="molecule type" value="Genomic_DNA"/>
</dbReference>
<evidence type="ECO:0000256" key="2">
    <source>
        <dbReference type="SAM" id="SignalP"/>
    </source>
</evidence>
<keyword evidence="2" id="KW-0732">Signal</keyword>